<dbReference type="EMBL" id="QVLV01000007">
    <property type="protein sequence ID" value="RGE60283.1"/>
    <property type="molecule type" value="Genomic_DNA"/>
</dbReference>
<proteinExistence type="inferred from homology"/>
<dbReference type="Gene3D" id="3.20.20.80">
    <property type="entry name" value="Glycosidases"/>
    <property type="match status" value="1"/>
</dbReference>
<evidence type="ECO:0000256" key="2">
    <source>
        <dbReference type="ARBA" id="ARBA00022801"/>
    </source>
</evidence>
<protein>
    <submittedName>
        <fullName evidence="5">Glycoside hydrolase family 13 protein</fullName>
    </submittedName>
</protein>
<feature type="domain" description="Glycosyl hydrolase family 13 catalytic" evidence="4">
    <location>
        <begin position="147"/>
        <end position="506"/>
    </location>
</feature>
<dbReference type="CDD" id="cd11338">
    <property type="entry name" value="AmyAc_CMD"/>
    <property type="match status" value="1"/>
</dbReference>
<comment type="similarity">
    <text evidence="1">Belongs to the glycosyl hydrolase 13 family.</text>
</comment>
<keyword evidence="2 5" id="KW-0378">Hydrolase</keyword>
<dbReference type="GO" id="GO:0005975">
    <property type="term" value="P:carbohydrate metabolic process"/>
    <property type="evidence" value="ECO:0007669"/>
    <property type="project" value="InterPro"/>
</dbReference>
<name>A0A3E3I4U4_9FIRM</name>
<reference evidence="5 6" key="1">
    <citation type="submission" date="2018-08" db="EMBL/GenBank/DDBJ databases">
        <title>A genome reference for cultivated species of the human gut microbiota.</title>
        <authorList>
            <person name="Zou Y."/>
            <person name="Xue W."/>
            <person name="Luo G."/>
        </authorList>
    </citation>
    <scope>NUCLEOTIDE SEQUENCE [LARGE SCALE GENOMIC DNA]</scope>
    <source>
        <strain evidence="5 6">TF05-5AC</strain>
    </source>
</reference>
<dbReference type="RefSeq" id="WP_117544651.1">
    <property type="nucleotide sequence ID" value="NZ_QVLV01000007.1"/>
</dbReference>
<dbReference type="PANTHER" id="PTHR10357:SF210">
    <property type="entry name" value="MALTODEXTRIN GLUCOSIDASE"/>
    <property type="match status" value="1"/>
</dbReference>
<organism evidence="5 6">
    <name type="scientific">Eisenbergiella massiliensis</name>
    <dbReference type="NCBI Taxonomy" id="1720294"/>
    <lineage>
        <taxon>Bacteria</taxon>
        <taxon>Bacillati</taxon>
        <taxon>Bacillota</taxon>
        <taxon>Clostridia</taxon>
        <taxon>Lachnospirales</taxon>
        <taxon>Lachnospiraceae</taxon>
        <taxon>Eisenbergiella</taxon>
    </lineage>
</organism>
<comment type="caution">
    <text evidence="5">The sequence shown here is derived from an EMBL/GenBank/DDBJ whole genome shotgun (WGS) entry which is preliminary data.</text>
</comment>
<dbReference type="InterPro" id="IPR017853">
    <property type="entry name" value="GH"/>
</dbReference>
<sequence>MNRSAVAHIPASQYAFARSEDTFTIRLRAAKGDLDLCTLFYGDRACPDSPVSFASIPMQRRYSDELFDFYEGTIQPCPRRICYFFRLEKGGEYVWYYADEFHEDMPDLVMEDGFVVEGRSEYYQYPYILRSEIVRAPEWFLNAVVYNIFPDSFADGKARLCGMGKELKAPHGTVSKSRLGGTIKGIMENLDYIQELGFTCLYLNPVFQAGEYHKYDIVDYFHVDPCMGTDEDFLELTEAVHNRGMRIIIDGVFNHCSWYFPPFDDVVKYGNTSAYADWFYDLCFPVKRPQEGEAPGYACFAYEPKMPKLNTAHPGVQEYFAEVGRYWIEKFHVDGWRLDVANEVDKDFWRSFRSAVRKANPEAVLIGEVWENAADWLKGDMFDSVMNYDFRKHCRDFFALEKTGADDFLWRMADMQLRYPFQVTAAQLNLLDSHDVARFLGLCGGDYDRWQAAFLYLCMAPGVPSVFYGDEKKVTGIRETEYRQGMPWDENHADSEDFVKTVLRIRRDWIAPADEWRAVYGGHDDRLVVFERYGAHTVRVIIHMGEAPADAERFMNGGQLLLLKGSVSHMLEKNGFAVLLMA</sequence>
<dbReference type="GeneID" id="97987549"/>
<accession>A0A3E3I4U4</accession>
<dbReference type="InterPro" id="IPR006047">
    <property type="entry name" value="GH13_cat_dom"/>
</dbReference>
<dbReference type="InterPro" id="IPR013783">
    <property type="entry name" value="Ig-like_fold"/>
</dbReference>
<evidence type="ECO:0000259" key="4">
    <source>
        <dbReference type="SMART" id="SM00642"/>
    </source>
</evidence>
<evidence type="ECO:0000256" key="3">
    <source>
        <dbReference type="ARBA" id="ARBA00023295"/>
    </source>
</evidence>
<dbReference type="SUPFAM" id="SSF81296">
    <property type="entry name" value="E set domains"/>
    <property type="match status" value="1"/>
</dbReference>
<dbReference type="CDD" id="cd02857">
    <property type="entry name" value="E_set_CDase_PDE_N"/>
    <property type="match status" value="1"/>
</dbReference>
<dbReference type="Gene3D" id="3.90.400.10">
    <property type="entry name" value="Oligo-1,6-glucosidase, Domain 2"/>
    <property type="match status" value="1"/>
</dbReference>
<dbReference type="SMART" id="SM00642">
    <property type="entry name" value="Aamy"/>
    <property type="match status" value="1"/>
</dbReference>
<dbReference type="PANTHER" id="PTHR10357">
    <property type="entry name" value="ALPHA-AMYLASE FAMILY MEMBER"/>
    <property type="match status" value="1"/>
</dbReference>
<dbReference type="Gene3D" id="2.60.40.10">
    <property type="entry name" value="Immunoglobulins"/>
    <property type="match status" value="1"/>
</dbReference>
<evidence type="ECO:0000313" key="5">
    <source>
        <dbReference type="EMBL" id="RGE60283.1"/>
    </source>
</evidence>
<dbReference type="Pfam" id="PF02903">
    <property type="entry name" value="Alpha-amylase_N"/>
    <property type="match status" value="1"/>
</dbReference>
<evidence type="ECO:0000313" key="6">
    <source>
        <dbReference type="Proteomes" id="UP000260812"/>
    </source>
</evidence>
<gene>
    <name evidence="5" type="ORF">DXC51_11850</name>
</gene>
<keyword evidence="3" id="KW-0326">Glycosidase</keyword>
<dbReference type="AlphaFoldDB" id="A0A3E3I4U4"/>
<dbReference type="SUPFAM" id="SSF51445">
    <property type="entry name" value="(Trans)glycosidases"/>
    <property type="match status" value="1"/>
</dbReference>
<dbReference type="Pfam" id="PF00128">
    <property type="entry name" value="Alpha-amylase"/>
    <property type="match status" value="1"/>
</dbReference>
<dbReference type="InterPro" id="IPR004185">
    <property type="entry name" value="Glyco_hydro_13_lg-like_dom"/>
</dbReference>
<evidence type="ECO:0000256" key="1">
    <source>
        <dbReference type="ARBA" id="ARBA00008061"/>
    </source>
</evidence>
<dbReference type="InterPro" id="IPR045857">
    <property type="entry name" value="O16G_dom_2"/>
</dbReference>
<dbReference type="Proteomes" id="UP000260812">
    <property type="component" value="Unassembled WGS sequence"/>
</dbReference>
<dbReference type="InterPro" id="IPR014756">
    <property type="entry name" value="Ig_E-set"/>
</dbReference>
<dbReference type="GO" id="GO:0004553">
    <property type="term" value="F:hydrolase activity, hydrolyzing O-glycosyl compounds"/>
    <property type="evidence" value="ECO:0007669"/>
    <property type="project" value="InterPro"/>
</dbReference>
<keyword evidence="6" id="KW-1185">Reference proteome</keyword>